<dbReference type="VEuPathDB" id="FungiDB:CND06050"/>
<feature type="compositionally biased region" description="Polar residues" evidence="1">
    <location>
        <begin position="1"/>
        <end position="19"/>
    </location>
</feature>
<feature type="compositionally biased region" description="Polar residues" evidence="1">
    <location>
        <begin position="139"/>
        <end position="165"/>
    </location>
</feature>
<dbReference type="InParanoid" id="Q5KHL5"/>
<evidence type="ECO:0000313" key="2">
    <source>
        <dbReference type="EMBL" id="AAW42791.1"/>
    </source>
</evidence>
<dbReference type="RefSeq" id="XP_570098.1">
    <property type="nucleotide sequence ID" value="XM_570098.2"/>
</dbReference>
<dbReference type="GeneID" id="3256847"/>
<dbReference type="OrthoDB" id="2576389at2759"/>
<dbReference type="KEGG" id="cne:CND06050"/>
<feature type="compositionally biased region" description="Low complexity" evidence="1">
    <location>
        <begin position="125"/>
        <end position="138"/>
    </location>
</feature>
<dbReference type="EMBL" id="AE017344">
    <property type="protein sequence ID" value="AAW42791.1"/>
    <property type="molecule type" value="Genomic_DNA"/>
</dbReference>
<keyword evidence="3" id="KW-1185">Reference proteome</keyword>
<evidence type="ECO:0000256" key="1">
    <source>
        <dbReference type="SAM" id="MobiDB-lite"/>
    </source>
</evidence>
<gene>
    <name evidence="2" type="ordered locus">CND06050</name>
</gene>
<feature type="region of interest" description="Disordered" evidence="1">
    <location>
        <begin position="1"/>
        <end position="178"/>
    </location>
</feature>
<proteinExistence type="predicted"/>
<name>Q5KHL5_CRYD1</name>
<feature type="compositionally biased region" description="Polar residues" evidence="1">
    <location>
        <begin position="60"/>
        <end position="93"/>
    </location>
</feature>
<evidence type="ECO:0000313" key="3">
    <source>
        <dbReference type="Proteomes" id="UP000002149"/>
    </source>
</evidence>
<feature type="compositionally biased region" description="Low complexity" evidence="1">
    <location>
        <begin position="37"/>
        <end position="49"/>
    </location>
</feature>
<protein>
    <submittedName>
        <fullName evidence="2">Uncharacterized protein</fullName>
    </submittedName>
</protein>
<reference evidence="2 3" key="1">
    <citation type="journal article" date="2005" name="Science">
        <title>The genome of the basidiomycetous yeast and human pathogen Cryptococcus neoformans.</title>
        <authorList>
            <person name="Loftus B.J."/>
            <person name="Fung E."/>
            <person name="Roncaglia P."/>
            <person name="Rowley D."/>
            <person name="Amedeo P."/>
            <person name="Bruno D."/>
            <person name="Vamathevan J."/>
            <person name="Miranda M."/>
            <person name="Anderson I.J."/>
            <person name="Fraser J.A."/>
            <person name="Allen J.E."/>
            <person name="Bosdet I.E."/>
            <person name="Brent M.R."/>
            <person name="Chiu R."/>
            <person name="Doering T.L."/>
            <person name="Donlin M.J."/>
            <person name="D'Souza C.A."/>
            <person name="Fox D.S."/>
            <person name="Grinberg V."/>
            <person name="Fu J."/>
            <person name="Fukushima M."/>
            <person name="Haas B.J."/>
            <person name="Huang J.C."/>
            <person name="Janbon G."/>
            <person name="Jones S.J."/>
            <person name="Koo H.L."/>
            <person name="Krzywinski M.I."/>
            <person name="Kwon-Chung J.K."/>
            <person name="Lengeler K.B."/>
            <person name="Maiti R."/>
            <person name="Marra M.A."/>
            <person name="Marra R.E."/>
            <person name="Mathewson C.A."/>
            <person name="Mitchell T.G."/>
            <person name="Pertea M."/>
            <person name="Riggs F.R."/>
            <person name="Salzberg S.L."/>
            <person name="Schein J.E."/>
            <person name="Shvartsbeyn A."/>
            <person name="Shin H."/>
            <person name="Shumway M."/>
            <person name="Specht C.A."/>
            <person name="Suh B.B."/>
            <person name="Tenney A."/>
            <person name="Utterback T.R."/>
            <person name="Wickes B.L."/>
            <person name="Wortman J.R."/>
            <person name="Wye N.H."/>
            <person name="Kronstad J.W."/>
            <person name="Lodge J.K."/>
            <person name="Heitman J."/>
            <person name="Davis R.W."/>
            <person name="Fraser C.M."/>
            <person name="Hyman R.W."/>
        </authorList>
    </citation>
    <scope>NUCLEOTIDE SEQUENCE [LARGE SCALE GENOMIC DNA]</scope>
    <source>
        <strain evidence="3">JEC21 / ATCC MYA-565</strain>
    </source>
</reference>
<dbReference type="OMA" id="PTENSKW"/>
<sequence>MSSPTSSPPQSFRSANSQRRPSDTSTSTDDDTFHSLAPSSPSNASTTNTVILRPPDRSSLVDTTTDPAPYSLTTISFGQGDDSSLQSGASTHSGYRMGYHSGPVPEWPLGDNEPTRPAAPGFKYDATTATNDDTTTATRPSASAGSTHTDETCNSQDGRATNTTPQEEETFSTRRSAEILSVDTTGIPVTTMSTGSTIADGRDELRVIRLPVPPDTPPTENSKWNCFSDCFSRQE</sequence>
<accession>Q5KHL5</accession>
<dbReference type="PaxDb" id="214684-Q5KHL5"/>
<accession>Q55US4</accession>
<dbReference type="Proteomes" id="UP000002149">
    <property type="component" value="Chromosome 4"/>
</dbReference>
<dbReference type="AlphaFoldDB" id="Q5KHL5"/>
<dbReference type="HOGENOM" id="CLU_113792_0_0_1"/>
<organism evidence="2 3">
    <name type="scientific">Cryptococcus deneoformans (strain JEC21 / ATCC MYA-565)</name>
    <name type="common">Cryptococcus neoformans var. neoformans serotype D</name>
    <dbReference type="NCBI Taxonomy" id="214684"/>
    <lineage>
        <taxon>Eukaryota</taxon>
        <taxon>Fungi</taxon>
        <taxon>Dikarya</taxon>
        <taxon>Basidiomycota</taxon>
        <taxon>Agaricomycotina</taxon>
        <taxon>Tremellomycetes</taxon>
        <taxon>Tremellales</taxon>
        <taxon>Cryptococcaceae</taxon>
        <taxon>Cryptococcus</taxon>
        <taxon>Cryptococcus neoformans species complex</taxon>
    </lineage>
</organism>